<dbReference type="AlphaFoldDB" id="A0AA97F978"/>
<dbReference type="KEGG" id="acoa:RB602_02450"/>
<name>A0AA97F978_9SPHN</name>
<accession>A0AA97F978</accession>
<dbReference type="EMBL" id="CP136594">
    <property type="protein sequence ID" value="WOE75592.1"/>
    <property type="molecule type" value="Genomic_DNA"/>
</dbReference>
<proteinExistence type="predicted"/>
<protein>
    <submittedName>
        <fullName evidence="1">DUF6445 family protein</fullName>
    </submittedName>
</protein>
<sequence length="203" mass="22459">MSLPSLIVIDDFLADPHAVRRQALGLSYNPANKRGNYPGITSDEALDVAALNDKLSRLVDMQVAGDPDTLHGHCRITKKADKGATGVHIDPADYSGILYLSEEPQDRSGTCFFRHKPTGLERIPTTPVALAKSGYADPSVAVEQIVNTDTNKPARWEKVMTVPMRFNRLVLFSPWMFHDAGPGFGKTQEDARLVMLLFLKKQR</sequence>
<dbReference type="Pfam" id="PF20043">
    <property type="entry name" value="DUF6445"/>
    <property type="match status" value="1"/>
</dbReference>
<evidence type="ECO:0000313" key="2">
    <source>
        <dbReference type="Proteomes" id="UP001302429"/>
    </source>
</evidence>
<dbReference type="Proteomes" id="UP001302429">
    <property type="component" value="Chromosome"/>
</dbReference>
<dbReference type="RefSeq" id="WP_317082637.1">
    <property type="nucleotide sequence ID" value="NZ_CP136594.1"/>
</dbReference>
<gene>
    <name evidence="1" type="ORF">RB602_02450</name>
</gene>
<dbReference type="SUPFAM" id="SSF51197">
    <property type="entry name" value="Clavaminate synthase-like"/>
    <property type="match status" value="1"/>
</dbReference>
<evidence type="ECO:0000313" key="1">
    <source>
        <dbReference type="EMBL" id="WOE75592.1"/>
    </source>
</evidence>
<reference evidence="1 2" key="1">
    <citation type="submission" date="2023-10" db="EMBL/GenBank/DDBJ databases">
        <title>Complete genome sequence of a Sphingomonadaceae bacterium.</title>
        <authorList>
            <person name="Yan C."/>
        </authorList>
    </citation>
    <scope>NUCLEOTIDE SEQUENCE [LARGE SCALE GENOMIC DNA]</scope>
    <source>
        <strain evidence="1 2">SCSIO 66989</strain>
    </source>
</reference>
<organism evidence="1 2">
    <name type="scientific">Alterisphingorhabdus coralli</name>
    <dbReference type="NCBI Taxonomy" id="3071408"/>
    <lineage>
        <taxon>Bacteria</taxon>
        <taxon>Pseudomonadati</taxon>
        <taxon>Pseudomonadota</taxon>
        <taxon>Alphaproteobacteria</taxon>
        <taxon>Sphingomonadales</taxon>
        <taxon>Sphingomonadaceae</taxon>
        <taxon>Alterisphingorhabdus (ex Yan et al. 2024)</taxon>
    </lineage>
</organism>
<dbReference type="InterPro" id="IPR045617">
    <property type="entry name" value="DUF6445"/>
</dbReference>
<keyword evidence="2" id="KW-1185">Reference proteome</keyword>